<feature type="compositionally biased region" description="Basic and acidic residues" evidence="5">
    <location>
        <begin position="569"/>
        <end position="582"/>
    </location>
</feature>
<feature type="compositionally biased region" description="Basic and acidic residues" evidence="5">
    <location>
        <begin position="667"/>
        <end position="680"/>
    </location>
</feature>
<feature type="region of interest" description="Disordered" evidence="5">
    <location>
        <begin position="637"/>
        <end position="695"/>
    </location>
</feature>
<feature type="compositionally biased region" description="Basic and acidic residues" evidence="5">
    <location>
        <begin position="464"/>
        <end position="476"/>
    </location>
</feature>
<feature type="compositionally biased region" description="Basic and acidic residues" evidence="5">
    <location>
        <begin position="844"/>
        <end position="855"/>
    </location>
</feature>
<feature type="region of interest" description="Disordered" evidence="5">
    <location>
        <begin position="1035"/>
        <end position="1056"/>
    </location>
</feature>
<keyword evidence="1 4" id="KW-0479">Metal-binding</keyword>
<accession>A0A2T7PJU9</accession>
<proteinExistence type="predicted"/>
<evidence type="ECO:0000256" key="4">
    <source>
        <dbReference type="PROSITE-ProRule" id="PRU00125"/>
    </source>
</evidence>
<keyword evidence="3 4" id="KW-0440">LIM domain</keyword>
<feature type="compositionally biased region" description="Basic and acidic residues" evidence="5">
    <location>
        <begin position="735"/>
        <end position="747"/>
    </location>
</feature>
<dbReference type="SUPFAM" id="SSF57716">
    <property type="entry name" value="Glucocorticoid receptor-like (DNA-binding domain)"/>
    <property type="match status" value="2"/>
</dbReference>
<feature type="compositionally biased region" description="Basic and acidic residues" evidence="5">
    <location>
        <begin position="892"/>
        <end position="904"/>
    </location>
</feature>
<feature type="compositionally biased region" description="Basic and acidic residues" evidence="5">
    <location>
        <begin position="204"/>
        <end position="217"/>
    </location>
</feature>
<organism evidence="7 8">
    <name type="scientific">Pomacea canaliculata</name>
    <name type="common">Golden apple snail</name>
    <dbReference type="NCBI Taxonomy" id="400727"/>
    <lineage>
        <taxon>Eukaryota</taxon>
        <taxon>Metazoa</taxon>
        <taxon>Spiralia</taxon>
        <taxon>Lophotrochozoa</taxon>
        <taxon>Mollusca</taxon>
        <taxon>Gastropoda</taxon>
        <taxon>Caenogastropoda</taxon>
        <taxon>Architaenioglossa</taxon>
        <taxon>Ampullarioidea</taxon>
        <taxon>Ampullariidae</taxon>
        <taxon>Pomacea</taxon>
    </lineage>
</organism>
<feature type="compositionally biased region" description="Basic residues" evidence="5">
    <location>
        <begin position="1"/>
        <end position="11"/>
    </location>
</feature>
<keyword evidence="2 4" id="KW-0862">Zinc</keyword>
<feature type="domain" description="LIM zinc-binding" evidence="6">
    <location>
        <begin position="964"/>
        <end position="1024"/>
    </location>
</feature>
<evidence type="ECO:0000256" key="5">
    <source>
        <dbReference type="SAM" id="MobiDB-lite"/>
    </source>
</evidence>
<feature type="region of interest" description="Disordered" evidence="5">
    <location>
        <begin position="204"/>
        <end position="228"/>
    </location>
</feature>
<sequence>MHIVCGRRHHQPANTQLGSGPRQTELLIEVHPTPVVNITARTIVHLPPGARALHRRELGVCSFRAVTNKTENGDTDPFEAQFTVSTDENSSTNLFYDMSAAEAESSSANPLYDLSATEPSNPLYDLMDEELVPDRQQQHEESDSQNLLYDFSTNNNADFIIETSPENTNSGSANPLYDLADELQEQQQPEEEEEEIQEVVVREVETAPRSQEFDRRASGGYPDGDQVVPEVVEEEEFAPSREISDEGQCQYEDLQEEENFHQNVELYIKEEGEDAAAGGDATVDVTDGADNEDADSTKGRRRSRSRTPSRSRSISSEREVLNEEEEMRQDGRTVYRSHEEQSFSETRSDGHPPQQLIDSGFGSSSMMRDDFGTSGAGGMQNGDPSRDPNVAREERQREDFHFSEMSSMKNQFERGPGPTPAPRKALDVRSEVASAEGGVYESQPTTFQPQWQEEAEEGVYENEPVQRSDVAKETDRNIAAELPAVGMARNIRERFQTGKVESHTPKREVTPPTAVEGGVFENQPRYNPDVVHSGEEQQEELPGQGTARNLAAKFKQLEKQGSVPSPTHGKREITPDRTGRVEYVSEPRGYVEKYEGQAEAGVFESQPTERPDVVKSDDLLQEALPERGTAKNIAQQFRQLSSSGGGSTPRSKREITPDSSGQVEYVSEPRGHVETYEGRADSGVFESQPIDRPDVVKSDELLEEALPERGAARNIAAKFREMESTLKSPPQSPARRKEFTPPRDDTGRTVAGVVENNPIVSPDVVHSGEEVQEVLPERGTAKSMVNRFKQLGSSSSDGGAGQSPRPKKEFTPPPAECGVFENNPQQFVPDYNPPPESGIIESHPQQRVDVVRGDDPPNYEQELPERGFAKSLVSAWRQRESETKVSPTSSGRPKEFTPPREEPRVAQLRTPKSPAHGRPLNEGIVHPSDLPDQYQRQGEEDNSSDSTPDKVVRSKSMRVAVQLEKCGACGKTVYAMEKIEIEKNAYHKACFRCSHCHCVLTPKTFAVNNHVIFCTNHYKQLFATKGNYDEGFGRDQHKKRWKSESNLSEGHPKSPQ</sequence>
<evidence type="ECO:0000259" key="6">
    <source>
        <dbReference type="PROSITE" id="PS50023"/>
    </source>
</evidence>
<feature type="region of interest" description="Disordered" evidence="5">
    <location>
        <begin position="723"/>
        <end position="953"/>
    </location>
</feature>
<feature type="region of interest" description="Disordered" evidence="5">
    <location>
        <begin position="1"/>
        <end position="20"/>
    </location>
</feature>
<keyword evidence="8" id="KW-1185">Reference proteome</keyword>
<feature type="compositionally biased region" description="Basic and acidic residues" evidence="5">
    <location>
        <begin position="328"/>
        <end position="350"/>
    </location>
</feature>
<feature type="region of interest" description="Disordered" evidence="5">
    <location>
        <begin position="595"/>
        <end position="615"/>
    </location>
</feature>
<dbReference type="InterPro" id="IPR001781">
    <property type="entry name" value="Znf_LIM"/>
</dbReference>
<dbReference type="CDD" id="cd09358">
    <property type="entry name" value="LIM_Mical_like"/>
    <property type="match status" value="1"/>
</dbReference>
<feature type="compositionally biased region" description="Polar residues" evidence="5">
    <location>
        <begin position="442"/>
        <end position="451"/>
    </location>
</feature>
<dbReference type="Proteomes" id="UP000245119">
    <property type="component" value="Linkage Group LG3"/>
</dbReference>
<gene>
    <name evidence="7" type="ORF">C0Q70_04946</name>
</gene>
<feature type="compositionally biased region" description="Low complexity" evidence="5">
    <location>
        <begin position="275"/>
        <end position="286"/>
    </location>
</feature>
<dbReference type="Pfam" id="PF00412">
    <property type="entry name" value="LIM"/>
    <property type="match status" value="1"/>
</dbReference>
<evidence type="ECO:0000256" key="1">
    <source>
        <dbReference type="ARBA" id="ARBA00022723"/>
    </source>
</evidence>
<feature type="region of interest" description="Disordered" evidence="5">
    <location>
        <begin position="495"/>
        <end position="582"/>
    </location>
</feature>
<reference evidence="7 8" key="1">
    <citation type="submission" date="2018-04" db="EMBL/GenBank/DDBJ databases">
        <title>The genome of golden apple snail Pomacea canaliculata provides insight into stress tolerance and invasive adaptation.</title>
        <authorList>
            <person name="Liu C."/>
            <person name="Liu B."/>
            <person name="Ren Y."/>
            <person name="Zhang Y."/>
            <person name="Wang H."/>
            <person name="Li S."/>
            <person name="Jiang F."/>
            <person name="Yin L."/>
            <person name="Zhang G."/>
            <person name="Qian W."/>
            <person name="Fan W."/>
        </authorList>
    </citation>
    <scope>NUCLEOTIDE SEQUENCE [LARGE SCALE GENOMIC DNA]</scope>
    <source>
        <strain evidence="7">SZHN2017</strain>
        <tissue evidence="7">Muscle</tissue>
    </source>
</reference>
<dbReference type="GO" id="GO:0046872">
    <property type="term" value="F:metal ion binding"/>
    <property type="evidence" value="ECO:0007669"/>
    <property type="project" value="UniProtKB-KW"/>
</dbReference>
<dbReference type="PANTHER" id="PTHR24206">
    <property type="entry name" value="OS06G0237300 PROTEIN"/>
    <property type="match status" value="1"/>
</dbReference>
<comment type="caution">
    <text evidence="7">The sequence shown here is derived from an EMBL/GenBank/DDBJ whole genome shotgun (WGS) entry which is preliminary data.</text>
</comment>
<feature type="compositionally biased region" description="Basic and acidic residues" evidence="5">
    <location>
        <begin position="495"/>
        <end position="509"/>
    </location>
</feature>
<feature type="compositionally biased region" description="Basic residues" evidence="5">
    <location>
        <begin position="299"/>
        <end position="309"/>
    </location>
</feature>
<evidence type="ECO:0000313" key="8">
    <source>
        <dbReference type="Proteomes" id="UP000245119"/>
    </source>
</evidence>
<evidence type="ECO:0000256" key="3">
    <source>
        <dbReference type="ARBA" id="ARBA00023038"/>
    </source>
</evidence>
<protein>
    <recommendedName>
        <fullName evidence="6">LIM zinc-binding domain-containing protein</fullName>
    </recommendedName>
</protein>
<dbReference type="Gene3D" id="2.10.110.10">
    <property type="entry name" value="Cysteine Rich Protein"/>
    <property type="match status" value="1"/>
</dbReference>
<feature type="region of interest" description="Disordered" evidence="5">
    <location>
        <begin position="268"/>
        <end position="476"/>
    </location>
</feature>
<dbReference type="SMART" id="SM00132">
    <property type="entry name" value="LIM"/>
    <property type="match status" value="1"/>
</dbReference>
<dbReference type="OrthoDB" id="6129702at2759"/>
<evidence type="ECO:0000313" key="7">
    <source>
        <dbReference type="EMBL" id="PVD33688.1"/>
    </source>
</evidence>
<dbReference type="PROSITE" id="PS50023">
    <property type="entry name" value="LIM_DOMAIN_2"/>
    <property type="match status" value="1"/>
</dbReference>
<evidence type="ECO:0000256" key="2">
    <source>
        <dbReference type="ARBA" id="ARBA00022833"/>
    </source>
</evidence>
<name>A0A2T7PJU9_POMCA</name>
<dbReference type="PROSITE" id="PS00478">
    <property type="entry name" value="LIM_DOMAIN_1"/>
    <property type="match status" value="1"/>
</dbReference>
<feature type="compositionally biased region" description="Basic and acidic residues" evidence="5">
    <location>
        <begin position="384"/>
        <end position="402"/>
    </location>
</feature>
<dbReference type="EMBL" id="PZQS01000003">
    <property type="protein sequence ID" value="PVD33688.1"/>
    <property type="molecule type" value="Genomic_DNA"/>
</dbReference>
<dbReference type="AlphaFoldDB" id="A0A2T7PJU9"/>